<dbReference type="AlphaFoldDB" id="A0A7G8BM11"/>
<evidence type="ECO:0000256" key="5">
    <source>
        <dbReference type="ARBA" id="ARBA00022592"/>
    </source>
</evidence>
<dbReference type="PIRSF" id="PIRSF002756">
    <property type="entry name" value="PstS"/>
    <property type="match status" value="1"/>
</dbReference>
<dbReference type="PANTHER" id="PTHR42996">
    <property type="entry name" value="PHOSPHATE-BINDING PROTEIN PSTS"/>
    <property type="match status" value="1"/>
</dbReference>
<dbReference type="Gene3D" id="3.40.190.10">
    <property type="entry name" value="Periplasmic binding protein-like II"/>
    <property type="match status" value="2"/>
</dbReference>
<protein>
    <recommendedName>
        <fullName evidence="6">Phosphate-binding protein</fullName>
    </recommendedName>
</protein>
<evidence type="ECO:0000256" key="4">
    <source>
        <dbReference type="ARBA" id="ARBA00022448"/>
    </source>
</evidence>
<feature type="chain" id="PRO_5028822672" description="Phosphate-binding protein" evidence="7">
    <location>
        <begin position="19"/>
        <end position="335"/>
    </location>
</feature>
<comment type="function">
    <text evidence="1">Part of the ABC transporter complex PstSACB involved in phosphate import.</text>
</comment>
<dbReference type="CDD" id="cd13565">
    <property type="entry name" value="PBP2_PstS"/>
    <property type="match status" value="1"/>
</dbReference>
<evidence type="ECO:0000256" key="6">
    <source>
        <dbReference type="PIRNR" id="PIRNR002756"/>
    </source>
</evidence>
<feature type="domain" description="PBP" evidence="8">
    <location>
        <begin position="21"/>
        <end position="304"/>
    </location>
</feature>
<dbReference type="Proteomes" id="UP000515312">
    <property type="component" value="Chromosome"/>
</dbReference>
<dbReference type="EMBL" id="CP060394">
    <property type="protein sequence ID" value="QNI33581.1"/>
    <property type="molecule type" value="Genomic_DNA"/>
</dbReference>
<evidence type="ECO:0000256" key="3">
    <source>
        <dbReference type="ARBA" id="ARBA00011529"/>
    </source>
</evidence>
<dbReference type="GO" id="GO:0042301">
    <property type="term" value="F:phosphate ion binding"/>
    <property type="evidence" value="ECO:0007669"/>
    <property type="project" value="InterPro"/>
</dbReference>
<sequence length="335" mass="35688">MKKSTFLAAALIVCTASAGFSQKINGAGATFPYPIYSKWFSEYSAAHPGVEINYQSIGSGGGIRQVTSGVVDFGASDGPMTDEQLKGSKVKIVHIPTVLGAVVPIYNLPGVSTELKFSPDVLADIYLGKISNWSDARIAKDNPGVKLPSTDIVVVHRSDGSGTTYIFTDYLSKVSNDWKNSVGRNSAVPWPKGIGGKGNENVAAMVRQMPGSIGYVELIYAMQNKIAFGYIKNAAGNWVKGSIDGVTEAAATVKQMPADYRVSITNAPGPNAYPISSFTWLLIPIPPKDAGNGKVIKDFLGWMLDHGQSETSGLYYAPLPKSVSDKVRGTISQLQ</sequence>
<evidence type="ECO:0000313" key="10">
    <source>
        <dbReference type="Proteomes" id="UP000515312"/>
    </source>
</evidence>
<reference evidence="9 10" key="1">
    <citation type="submission" date="2020-08" db="EMBL/GenBank/DDBJ databases">
        <title>Edaphobacter telluris sp. nov. and Acidobacterium dinghuensis sp. nov., two acidobacteria isolated from forest soil.</title>
        <authorList>
            <person name="Fu J."/>
            <person name="Qiu L."/>
        </authorList>
    </citation>
    <scope>NUCLEOTIDE SEQUENCE [LARGE SCALE GENOMIC DNA]</scope>
    <source>
        <strain evidence="9">4Y35</strain>
    </source>
</reference>
<proteinExistence type="inferred from homology"/>
<keyword evidence="5 6" id="KW-0592">Phosphate transport</keyword>
<dbReference type="GO" id="GO:0035435">
    <property type="term" value="P:phosphate ion transmembrane transport"/>
    <property type="evidence" value="ECO:0007669"/>
    <property type="project" value="InterPro"/>
</dbReference>
<dbReference type="InterPro" id="IPR005673">
    <property type="entry name" value="ABC_phos-bd_PstS"/>
</dbReference>
<dbReference type="PANTHER" id="PTHR42996:SF1">
    <property type="entry name" value="PHOSPHATE-BINDING PROTEIN PSTS"/>
    <property type="match status" value="1"/>
</dbReference>
<accession>A0A7G8BM11</accession>
<evidence type="ECO:0000259" key="8">
    <source>
        <dbReference type="Pfam" id="PF12849"/>
    </source>
</evidence>
<feature type="signal peptide" evidence="7">
    <location>
        <begin position="1"/>
        <end position="18"/>
    </location>
</feature>
<name>A0A7G8BM11_9BACT</name>
<keyword evidence="7" id="KW-0732">Signal</keyword>
<dbReference type="InterPro" id="IPR024370">
    <property type="entry name" value="PBP_domain"/>
</dbReference>
<comment type="similarity">
    <text evidence="2 6">Belongs to the PstS family.</text>
</comment>
<evidence type="ECO:0000313" key="9">
    <source>
        <dbReference type="EMBL" id="QNI33581.1"/>
    </source>
</evidence>
<organism evidence="9 10">
    <name type="scientific">Alloacidobacterium dinghuense</name>
    <dbReference type="NCBI Taxonomy" id="2763107"/>
    <lineage>
        <taxon>Bacteria</taxon>
        <taxon>Pseudomonadati</taxon>
        <taxon>Acidobacteriota</taxon>
        <taxon>Terriglobia</taxon>
        <taxon>Terriglobales</taxon>
        <taxon>Acidobacteriaceae</taxon>
        <taxon>Alloacidobacterium</taxon>
    </lineage>
</organism>
<dbReference type="KEGG" id="adin:H7849_06460"/>
<evidence type="ECO:0000256" key="2">
    <source>
        <dbReference type="ARBA" id="ARBA00008725"/>
    </source>
</evidence>
<comment type="subunit">
    <text evidence="3">The complex is composed of two ATP-binding proteins (PstB), two transmembrane proteins (PstC and PstA) and a solute-binding protein (PstS).</text>
</comment>
<gene>
    <name evidence="9" type="primary">pstS</name>
    <name evidence="9" type="ORF">H7849_06460</name>
</gene>
<dbReference type="SUPFAM" id="SSF53850">
    <property type="entry name" value="Periplasmic binding protein-like II"/>
    <property type="match status" value="1"/>
</dbReference>
<dbReference type="NCBIfam" id="TIGR00975">
    <property type="entry name" value="3a0107s03"/>
    <property type="match status" value="1"/>
</dbReference>
<dbReference type="Pfam" id="PF12849">
    <property type="entry name" value="PBP_like_2"/>
    <property type="match status" value="1"/>
</dbReference>
<dbReference type="RefSeq" id="WP_186745110.1">
    <property type="nucleotide sequence ID" value="NZ_CP060394.1"/>
</dbReference>
<keyword evidence="4 6" id="KW-0813">Transport</keyword>
<evidence type="ECO:0000256" key="7">
    <source>
        <dbReference type="SAM" id="SignalP"/>
    </source>
</evidence>
<keyword evidence="10" id="KW-1185">Reference proteome</keyword>
<dbReference type="GO" id="GO:0043190">
    <property type="term" value="C:ATP-binding cassette (ABC) transporter complex"/>
    <property type="evidence" value="ECO:0007669"/>
    <property type="project" value="InterPro"/>
</dbReference>
<evidence type="ECO:0000256" key="1">
    <source>
        <dbReference type="ARBA" id="ARBA00002841"/>
    </source>
</evidence>
<dbReference type="InterPro" id="IPR050962">
    <property type="entry name" value="Phosphate-bind_PstS"/>
</dbReference>